<keyword evidence="1" id="KW-0677">Repeat</keyword>
<dbReference type="EMBL" id="HBKN01009375">
    <property type="protein sequence ID" value="CAE2273114.1"/>
    <property type="molecule type" value="Transcribed_RNA"/>
</dbReference>
<dbReference type="PROSITE" id="PS50297">
    <property type="entry name" value="ANK_REP_REGION"/>
    <property type="match status" value="2"/>
</dbReference>
<dbReference type="SMART" id="SM00248">
    <property type="entry name" value="ANK"/>
    <property type="match status" value="2"/>
</dbReference>
<feature type="chain" id="PRO_5036192288" evidence="4">
    <location>
        <begin position="16"/>
        <end position="492"/>
    </location>
</feature>
<reference evidence="6" key="1">
    <citation type="submission" date="2021-01" db="EMBL/GenBank/DDBJ databases">
        <authorList>
            <person name="Corre E."/>
            <person name="Pelletier E."/>
            <person name="Niang G."/>
            <person name="Scheremetjew M."/>
            <person name="Finn R."/>
            <person name="Kale V."/>
            <person name="Holt S."/>
            <person name="Cochrane G."/>
            <person name="Meng A."/>
            <person name="Brown T."/>
            <person name="Cohen L."/>
        </authorList>
    </citation>
    <scope>NUCLEOTIDE SEQUENCE</scope>
    <source>
        <strain evidence="6">CCMP 2712</strain>
    </source>
</reference>
<dbReference type="PROSITE" id="PS50088">
    <property type="entry name" value="ANK_REPEAT"/>
    <property type="match status" value="2"/>
</dbReference>
<sequence>MRLKLLLCMVVVNFAVPSGILLDRVQGVSKLSLCLRGGLDFYPSSSWEDEYKHLHPDRLIFDHLQDQFDRFNKSDEVYPDLKKMFNGTLRLMEEALKNERQHKEEIKDDSSFSLSDLEVDHDEYEPDNLDPFDMDKVYVGPNKAKDIELLKHMKMHRWLHDRKFNDRMGRALHDEVMKTKHFNFRCMSAVEIYHFQGRKLMEAAKFGDLDEITRLIESGVSVNHQNIFHDSPLHWAAVQGRHKAVTLLIRYGANVNLQTERGRTPLHNAVAISDCRIVYDLLRAGANPHLQDASFFNPLDLAVHIKEHDHENAVIENQKVIEMLMEANGARSRVSSPTRSTTPDPEGICTLPWDEKIMILNNVTEGKVYDIFSPFHEVKDEGDPIVVYEENLTESRWESFCSEAEKGFPQEVREEAQRYIDEAEAFTGSGKRRDKVARNKQEKKVEKVAPLWKKKGPLTLLERERIDALGKKAMTLKERKRLNLPRPGPKKR</sequence>
<evidence type="ECO:0000256" key="2">
    <source>
        <dbReference type="ARBA" id="ARBA00023043"/>
    </source>
</evidence>
<evidence type="ECO:0000256" key="4">
    <source>
        <dbReference type="SAM" id="SignalP"/>
    </source>
</evidence>
<name>A0A6U5XNP0_GUITH</name>
<dbReference type="InterPro" id="IPR002110">
    <property type="entry name" value="Ankyrin_rpt"/>
</dbReference>
<evidence type="ECO:0000313" key="5">
    <source>
        <dbReference type="EMBL" id="CAE2273099.1"/>
    </source>
</evidence>
<gene>
    <name evidence="5" type="ORF">GTHE00462_LOCUS7368</name>
    <name evidence="6" type="ORF">GTHE00462_LOCUS7370</name>
</gene>
<dbReference type="GO" id="GO:0004842">
    <property type="term" value="F:ubiquitin-protein transferase activity"/>
    <property type="evidence" value="ECO:0007669"/>
    <property type="project" value="TreeGrafter"/>
</dbReference>
<accession>A0A6U5XNP0</accession>
<protein>
    <submittedName>
        <fullName evidence="6">Uncharacterized protein</fullName>
    </submittedName>
</protein>
<evidence type="ECO:0000256" key="1">
    <source>
        <dbReference type="ARBA" id="ARBA00022737"/>
    </source>
</evidence>
<dbReference type="Pfam" id="PF12796">
    <property type="entry name" value="Ank_2"/>
    <property type="match status" value="1"/>
</dbReference>
<feature type="repeat" description="ANK" evidence="3">
    <location>
        <begin position="261"/>
        <end position="293"/>
    </location>
</feature>
<feature type="signal peptide" evidence="4">
    <location>
        <begin position="1"/>
        <end position="15"/>
    </location>
</feature>
<dbReference type="PANTHER" id="PTHR24171:SF8">
    <property type="entry name" value="BRCA1-ASSOCIATED RING DOMAIN PROTEIN 1"/>
    <property type="match status" value="1"/>
</dbReference>
<evidence type="ECO:0000256" key="3">
    <source>
        <dbReference type="PROSITE-ProRule" id="PRU00023"/>
    </source>
</evidence>
<proteinExistence type="predicted"/>
<dbReference type="InterPro" id="IPR036770">
    <property type="entry name" value="Ankyrin_rpt-contain_sf"/>
</dbReference>
<dbReference type="SUPFAM" id="SSF48403">
    <property type="entry name" value="Ankyrin repeat"/>
    <property type="match status" value="1"/>
</dbReference>
<dbReference type="GO" id="GO:0085020">
    <property type="term" value="P:protein K6-linked ubiquitination"/>
    <property type="evidence" value="ECO:0007669"/>
    <property type="project" value="TreeGrafter"/>
</dbReference>
<dbReference type="EMBL" id="HBKN01009373">
    <property type="protein sequence ID" value="CAE2273099.1"/>
    <property type="molecule type" value="Transcribed_RNA"/>
</dbReference>
<dbReference type="PANTHER" id="PTHR24171">
    <property type="entry name" value="ANKYRIN REPEAT DOMAIN-CONTAINING PROTEIN 39-RELATED"/>
    <property type="match status" value="1"/>
</dbReference>
<keyword evidence="2 3" id="KW-0040">ANK repeat</keyword>
<keyword evidence="4" id="KW-0732">Signal</keyword>
<organism evidence="6">
    <name type="scientific">Guillardia theta</name>
    <name type="common">Cryptophyte</name>
    <name type="synonym">Cryptomonas phi</name>
    <dbReference type="NCBI Taxonomy" id="55529"/>
    <lineage>
        <taxon>Eukaryota</taxon>
        <taxon>Cryptophyceae</taxon>
        <taxon>Pyrenomonadales</taxon>
        <taxon>Geminigeraceae</taxon>
        <taxon>Guillardia</taxon>
    </lineage>
</organism>
<dbReference type="Gene3D" id="1.25.40.20">
    <property type="entry name" value="Ankyrin repeat-containing domain"/>
    <property type="match status" value="1"/>
</dbReference>
<evidence type="ECO:0000313" key="6">
    <source>
        <dbReference type="EMBL" id="CAE2273114.1"/>
    </source>
</evidence>
<dbReference type="AlphaFoldDB" id="A0A6U5XNP0"/>
<feature type="repeat" description="ANK" evidence="3">
    <location>
        <begin position="228"/>
        <end position="260"/>
    </location>
</feature>